<dbReference type="InParanoid" id="C1FJJ5"/>
<protein>
    <submittedName>
        <fullName evidence="2">Uncharacterized protein</fullName>
    </submittedName>
</protein>
<dbReference type="OMA" id="FACAIHA"/>
<evidence type="ECO:0000256" key="1">
    <source>
        <dbReference type="SAM" id="MobiDB-lite"/>
    </source>
</evidence>
<accession>C1FJJ5</accession>
<dbReference type="Proteomes" id="UP000002009">
    <property type="component" value="Chromosome 12"/>
</dbReference>
<dbReference type="KEGG" id="mis:MICPUN_109248"/>
<dbReference type="EMBL" id="CP001577">
    <property type="protein sequence ID" value="ACO70610.1"/>
    <property type="molecule type" value="Genomic_DNA"/>
</dbReference>
<feature type="compositionally biased region" description="Polar residues" evidence="1">
    <location>
        <begin position="26"/>
        <end position="41"/>
    </location>
</feature>
<name>C1FJJ5_MICCC</name>
<dbReference type="RefSeq" id="XP_002509352.1">
    <property type="nucleotide sequence ID" value="XM_002509306.1"/>
</dbReference>
<dbReference type="AlphaFoldDB" id="C1FJJ5"/>
<dbReference type="OrthoDB" id="10593127at2759"/>
<gene>
    <name evidence="2" type="ORF">MICPUN_109248</name>
</gene>
<organism evidence="2 3">
    <name type="scientific">Micromonas commoda (strain RCC299 / NOUM17 / CCMP2709)</name>
    <name type="common">Picoplanktonic green alga</name>
    <dbReference type="NCBI Taxonomy" id="296587"/>
    <lineage>
        <taxon>Eukaryota</taxon>
        <taxon>Viridiplantae</taxon>
        <taxon>Chlorophyta</taxon>
        <taxon>Mamiellophyceae</taxon>
        <taxon>Mamiellales</taxon>
        <taxon>Mamiellaceae</taxon>
        <taxon>Micromonas</taxon>
    </lineage>
</organism>
<reference evidence="2 3" key="1">
    <citation type="journal article" date="2009" name="Science">
        <title>Green evolution and dynamic adaptations revealed by genomes of the marine picoeukaryotes Micromonas.</title>
        <authorList>
            <person name="Worden A.Z."/>
            <person name="Lee J.H."/>
            <person name="Mock T."/>
            <person name="Rouze P."/>
            <person name="Simmons M.P."/>
            <person name="Aerts A.L."/>
            <person name="Allen A.E."/>
            <person name="Cuvelier M.L."/>
            <person name="Derelle E."/>
            <person name="Everett M.V."/>
            <person name="Foulon E."/>
            <person name="Grimwood J."/>
            <person name="Gundlach H."/>
            <person name="Henrissat B."/>
            <person name="Napoli C."/>
            <person name="McDonald S.M."/>
            <person name="Parker M.S."/>
            <person name="Rombauts S."/>
            <person name="Salamov A."/>
            <person name="Von Dassow P."/>
            <person name="Badger J.H."/>
            <person name="Coutinho P.M."/>
            <person name="Demir E."/>
            <person name="Dubchak I."/>
            <person name="Gentemann C."/>
            <person name="Eikrem W."/>
            <person name="Gready J.E."/>
            <person name="John U."/>
            <person name="Lanier W."/>
            <person name="Lindquist E.A."/>
            <person name="Lucas S."/>
            <person name="Mayer K.F."/>
            <person name="Moreau H."/>
            <person name="Not F."/>
            <person name="Otillar R."/>
            <person name="Panaud O."/>
            <person name="Pangilinan J."/>
            <person name="Paulsen I."/>
            <person name="Piegu B."/>
            <person name="Poliakov A."/>
            <person name="Robbens S."/>
            <person name="Schmutz J."/>
            <person name="Toulza E."/>
            <person name="Wyss T."/>
            <person name="Zelensky A."/>
            <person name="Zhou K."/>
            <person name="Armbrust E.V."/>
            <person name="Bhattacharya D."/>
            <person name="Goodenough U.W."/>
            <person name="Van de Peer Y."/>
            <person name="Grigoriev I.V."/>
        </authorList>
    </citation>
    <scope>NUCLEOTIDE SEQUENCE [LARGE SCALE GENOMIC DNA]</scope>
    <source>
        <strain evidence="3">RCC299 / NOUM17</strain>
    </source>
</reference>
<proteinExistence type="predicted"/>
<dbReference type="GeneID" id="8247986"/>
<feature type="region of interest" description="Disordered" evidence="1">
    <location>
        <begin position="24"/>
        <end position="44"/>
    </location>
</feature>
<keyword evidence="3" id="KW-1185">Reference proteome</keyword>
<evidence type="ECO:0000313" key="3">
    <source>
        <dbReference type="Proteomes" id="UP000002009"/>
    </source>
</evidence>
<evidence type="ECO:0000313" key="2">
    <source>
        <dbReference type="EMBL" id="ACO70610.1"/>
    </source>
</evidence>
<sequence length="157" mass="16625">MPPLLDGSALRRSLVQTPSERVMRKLSSTSPCAPTMPSTGKTRGKETFEHLRGILYPNSLVNGNTGTPVSFQAGMARLAEANARHVANRVRVSVKATPARVGSCEAAAAVADVAIARWHLERAAPGGDEDGALQDVIDKSLAKDAICNIDDLLDHAE</sequence>